<comment type="function">
    <text evidence="7">Responsible for the coupling of flagellin expression to flagellar assembly by preventing expression of the flagellin genes when a component of the middle class of proteins is defective. It negatively regulates flagellar genes by inhibiting the activity of FliA by directly binding to FliA.</text>
</comment>
<evidence type="ECO:0000256" key="9">
    <source>
        <dbReference type="SAM" id="MobiDB-lite"/>
    </source>
</evidence>
<keyword evidence="5" id="KW-0805">Transcription regulation</keyword>
<evidence type="ECO:0000256" key="1">
    <source>
        <dbReference type="ARBA" id="ARBA00005322"/>
    </source>
</evidence>
<evidence type="ECO:0000313" key="12">
    <source>
        <dbReference type="Proteomes" id="UP000587991"/>
    </source>
</evidence>
<feature type="domain" description="Anti-sigma-28 factor FlgM C-terminal" evidence="10">
    <location>
        <begin position="37"/>
        <end position="90"/>
    </location>
</feature>
<feature type="region of interest" description="Disordered" evidence="9">
    <location>
        <begin position="1"/>
        <end position="42"/>
    </location>
</feature>
<dbReference type="SUPFAM" id="SSF101498">
    <property type="entry name" value="Anti-sigma factor FlgM"/>
    <property type="match status" value="1"/>
</dbReference>
<dbReference type="AlphaFoldDB" id="A0A847S4E4"/>
<dbReference type="InterPro" id="IPR035890">
    <property type="entry name" value="Anti-sigma-28_factor_FlgM_sf"/>
</dbReference>
<evidence type="ECO:0000256" key="3">
    <source>
        <dbReference type="ARBA" id="ARBA00022491"/>
    </source>
</evidence>
<proteinExistence type="inferred from homology"/>
<dbReference type="Pfam" id="PF04316">
    <property type="entry name" value="FlgM"/>
    <property type="match status" value="1"/>
</dbReference>
<dbReference type="InterPro" id="IPR007412">
    <property type="entry name" value="FlgM"/>
</dbReference>
<keyword evidence="6" id="KW-0804">Transcription</keyword>
<name>A0A847S4E4_9NEIS</name>
<sequence length="102" mass="10652">MKVDNQGRPLTTQPTTAAPARARVDSQGSAPRAAQQDTVSLSASSQLQAAEKALGNVPVANADKVREIKEAIAQGKFSINAEAIADGLIDSVKDLLADRKAR</sequence>
<evidence type="ECO:0000256" key="6">
    <source>
        <dbReference type="ARBA" id="ARBA00023163"/>
    </source>
</evidence>
<dbReference type="GO" id="GO:0045892">
    <property type="term" value="P:negative regulation of DNA-templated transcription"/>
    <property type="evidence" value="ECO:0007669"/>
    <property type="project" value="InterPro"/>
</dbReference>
<keyword evidence="11" id="KW-0966">Cell projection</keyword>
<accession>A0A847S4E4</accession>
<keyword evidence="12" id="KW-1185">Reference proteome</keyword>
<comment type="similarity">
    <text evidence="1">Belongs to the FlgM family.</text>
</comment>
<evidence type="ECO:0000256" key="7">
    <source>
        <dbReference type="ARBA" id="ARBA00024739"/>
    </source>
</evidence>
<keyword evidence="4" id="KW-1005">Bacterial flagellum biogenesis</keyword>
<evidence type="ECO:0000256" key="4">
    <source>
        <dbReference type="ARBA" id="ARBA00022795"/>
    </source>
</evidence>
<evidence type="ECO:0000259" key="10">
    <source>
        <dbReference type="Pfam" id="PF04316"/>
    </source>
</evidence>
<dbReference type="GO" id="GO:0044781">
    <property type="term" value="P:bacterial-type flagellum organization"/>
    <property type="evidence" value="ECO:0007669"/>
    <property type="project" value="UniProtKB-KW"/>
</dbReference>
<dbReference type="NCBIfam" id="TIGR03824">
    <property type="entry name" value="FlgM_jcvi"/>
    <property type="match status" value="1"/>
</dbReference>
<keyword evidence="11" id="KW-0969">Cilium</keyword>
<dbReference type="RefSeq" id="WP_168876245.1">
    <property type="nucleotide sequence ID" value="NZ_JABAIM010000001.1"/>
</dbReference>
<keyword evidence="11" id="KW-0282">Flagellum</keyword>
<reference evidence="11 12" key="1">
    <citation type="submission" date="2020-04" db="EMBL/GenBank/DDBJ databases">
        <title>Draft genome of Leeia sp. IMCC25680.</title>
        <authorList>
            <person name="Song J."/>
            <person name="Cho J.-C."/>
        </authorList>
    </citation>
    <scope>NUCLEOTIDE SEQUENCE [LARGE SCALE GENOMIC DNA]</scope>
    <source>
        <strain evidence="11 12">IMCC25680</strain>
    </source>
</reference>
<dbReference type="Proteomes" id="UP000587991">
    <property type="component" value="Unassembled WGS sequence"/>
</dbReference>
<evidence type="ECO:0000256" key="2">
    <source>
        <dbReference type="ARBA" id="ARBA00017823"/>
    </source>
</evidence>
<protein>
    <recommendedName>
        <fullName evidence="2">Negative regulator of flagellin synthesis</fullName>
    </recommendedName>
    <alternativeName>
        <fullName evidence="8">Anti-sigma-28 factor</fullName>
    </alternativeName>
</protein>
<evidence type="ECO:0000256" key="8">
    <source>
        <dbReference type="ARBA" id="ARBA00030117"/>
    </source>
</evidence>
<gene>
    <name evidence="11" type="primary">flgM</name>
    <name evidence="11" type="ORF">HF682_05675</name>
</gene>
<evidence type="ECO:0000256" key="5">
    <source>
        <dbReference type="ARBA" id="ARBA00023015"/>
    </source>
</evidence>
<keyword evidence="3" id="KW-0678">Repressor</keyword>
<dbReference type="InterPro" id="IPR031316">
    <property type="entry name" value="FlgM_C"/>
</dbReference>
<evidence type="ECO:0000313" key="11">
    <source>
        <dbReference type="EMBL" id="NLR74644.1"/>
    </source>
</evidence>
<feature type="compositionally biased region" description="Low complexity" evidence="9">
    <location>
        <begin position="8"/>
        <end position="21"/>
    </location>
</feature>
<dbReference type="EMBL" id="JABAIM010000001">
    <property type="protein sequence ID" value="NLR74644.1"/>
    <property type="molecule type" value="Genomic_DNA"/>
</dbReference>
<organism evidence="11 12">
    <name type="scientific">Leeia aquatica</name>
    <dbReference type="NCBI Taxonomy" id="2725557"/>
    <lineage>
        <taxon>Bacteria</taxon>
        <taxon>Pseudomonadati</taxon>
        <taxon>Pseudomonadota</taxon>
        <taxon>Betaproteobacteria</taxon>
        <taxon>Neisseriales</taxon>
        <taxon>Leeiaceae</taxon>
        <taxon>Leeia</taxon>
    </lineage>
</organism>
<comment type="caution">
    <text evidence="11">The sequence shown here is derived from an EMBL/GenBank/DDBJ whole genome shotgun (WGS) entry which is preliminary data.</text>
</comment>